<protein>
    <submittedName>
        <fullName evidence="1">Uncharacterized protein MANES_16G018800</fullName>
    </submittedName>
</protein>
<proteinExistence type="predicted"/>
<reference evidence="1" key="1">
    <citation type="submission" date="2018-02" db="EMBL/GenBank/DDBJ databases">
        <title>Rhizophora mucronata_Transcriptome.</title>
        <authorList>
            <person name="Meera S.P."/>
            <person name="Sreeshan A."/>
            <person name="Augustine A."/>
        </authorList>
    </citation>
    <scope>NUCLEOTIDE SEQUENCE</scope>
    <source>
        <tissue evidence="1">Leaf</tissue>
    </source>
</reference>
<name>A0A2P2M7Q6_RHIMU</name>
<sequence length="50" mass="5679">MNVTITGRRTWQYLGTGVNHLGTVVLLESAMLRMLKAWNVLVYLGMNRSL</sequence>
<organism evidence="1">
    <name type="scientific">Rhizophora mucronata</name>
    <name type="common">Asiatic mangrove</name>
    <dbReference type="NCBI Taxonomy" id="61149"/>
    <lineage>
        <taxon>Eukaryota</taxon>
        <taxon>Viridiplantae</taxon>
        <taxon>Streptophyta</taxon>
        <taxon>Embryophyta</taxon>
        <taxon>Tracheophyta</taxon>
        <taxon>Spermatophyta</taxon>
        <taxon>Magnoliopsida</taxon>
        <taxon>eudicotyledons</taxon>
        <taxon>Gunneridae</taxon>
        <taxon>Pentapetalae</taxon>
        <taxon>rosids</taxon>
        <taxon>fabids</taxon>
        <taxon>Malpighiales</taxon>
        <taxon>Rhizophoraceae</taxon>
        <taxon>Rhizophora</taxon>
    </lineage>
</organism>
<accession>A0A2P2M7Q6</accession>
<evidence type="ECO:0000313" key="1">
    <source>
        <dbReference type="EMBL" id="MBX26274.1"/>
    </source>
</evidence>
<dbReference type="AlphaFoldDB" id="A0A2P2M7Q6"/>
<dbReference type="EMBL" id="GGEC01045790">
    <property type="protein sequence ID" value="MBX26274.1"/>
    <property type="molecule type" value="Transcribed_RNA"/>
</dbReference>